<evidence type="ECO:0000256" key="12">
    <source>
        <dbReference type="RuleBase" id="RU003357"/>
    </source>
</evidence>
<dbReference type="Pfam" id="PF00593">
    <property type="entry name" value="TonB_dep_Rec_b-barrel"/>
    <property type="match status" value="1"/>
</dbReference>
<evidence type="ECO:0000259" key="14">
    <source>
        <dbReference type="Pfam" id="PF07715"/>
    </source>
</evidence>
<dbReference type="PANTHER" id="PTHR32552">
    <property type="entry name" value="FERRICHROME IRON RECEPTOR-RELATED"/>
    <property type="match status" value="1"/>
</dbReference>
<keyword evidence="2 11" id="KW-0813">Transport</keyword>
<organism evidence="15 16">
    <name type="scientific">Sphingomonas natans</name>
    <dbReference type="NCBI Taxonomy" id="3063330"/>
    <lineage>
        <taxon>Bacteria</taxon>
        <taxon>Pseudomonadati</taxon>
        <taxon>Pseudomonadota</taxon>
        <taxon>Alphaproteobacteria</taxon>
        <taxon>Sphingomonadales</taxon>
        <taxon>Sphingomonadaceae</taxon>
        <taxon>Sphingomonas</taxon>
    </lineage>
</organism>
<keyword evidence="6" id="KW-0408">Iron</keyword>
<keyword evidence="15" id="KW-0675">Receptor</keyword>
<keyword evidence="3 11" id="KW-1134">Transmembrane beta strand</keyword>
<evidence type="ECO:0000256" key="7">
    <source>
        <dbReference type="ARBA" id="ARBA00023065"/>
    </source>
</evidence>
<evidence type="ECO:0000256" key="3">
    <source>
        <dbReference type="ARBA" id="ARBA00022452"/>
    </source>
</evidence>
<proteinExistence type="inferred from homology"/>
<dbReference type="InterPro" id="IPR039426">
    <property type="entry name" value="TonB-dep_rcpt-like"/>
</dbReference>
<dbReference type="EMBL" id="JAUOTP010000004">
    <property type="protein sequence ID" value="MDO6415065.1"/>
    <property type="molecule type" value="Genomic_DNA"/>
</dbReference>
<evidence type="ECO:0000256" key="1">
    <source>
        <dbReference type="ARBA" id="ARBA00004571"/>
    </source>
</evidence>
<dbReference type="Gene3D" id="2.40.170.20">
    <property type="entry name" value="TonB-dependent receptor, beta-barrel domain"/>
    <property type="match status" value="1"/>
</dbReference>
<dbReference type="Pfam" id="PF07715">
    <property type="entry name" value="Plug"/>
    <property type="match status" value="1"/>
</dbReference>
<keyword evidence="4" id="KW-0410">Iron transport</keyword>
<comment type="similarity">
    <text evidence="11 12">Belongs to the TonB-dependent receptor family.</text>
</comment>
<dbReference type="InterPro" id="IPR012910">
    <property type="entry name" value="Plug_dom"/>
</dbReference>
<evidence type="ECO:0000313" key="16">
    <source>
        <dbReference type="Proteomes" id="UP001169764"/>
    </source>
</evidence>
<keyword evidence="5 11" id="KW-0812">Transmembrane</keyword>
<evidence type="ECO:0000256" key="10">
    <source>
        <dbReference type="ARBA" id="ARBA00023237"/>
    </source>
</evidence>
<feature type="domain" description="TonB-dependent receptor-like beta-barrel" evidence="13">
    <location>
        <begin position="348"/>
        <end position="821"/>
    </location>
</feature>
<dbReference type="SUPFAM" id="SSF56935">
    <property type="entry name" value="Porins"/>
    <property type="match status" value="1"/>
</dbReference>
<dbReference type="InterPro" id="IPR000531">
    <property type="entry name" value="Beta-barrel_TonB"/>
</dbReference>
<keyword evidence="10 11" id="KW-0998">Cell outer membrane</keyword>
<protein>
    <submittedName>
        <fullName evidence="15">TonB-dependent receptor</fullName>
    </submittedName>
</protein>
<name>A0ABT8YBP3_9SPHN</name>
<evidence type="ECO:0000256" key="2">
    <source>
        <dbReference type="ARBA" id="ARBA00022448"/>
    </source>
</evidence>
<accession>A0ABT8YBP3</accession>
<dbReference type="Proteomes" id="UP001169764">
    <property type="component" value="Unassembled WGS sequence"/>
</dbReference>
<keyword evidence="8 12" id="KW-0798">TonB box</keyword>
<evidence type="ECO:0000259" key="13">
    <source>
        <dbReference type="Pfam" id="PF00593"/>
    </source>
</evidence>
<evidence type="ECO:0000256" key="5">
    <source>
        <dbReference type="ARBA" id="ARBA00022692"/>
    </source>
</evidence>
<evidence type="ECO:0000313" key="15">
    <source>
        <dbReference type="EMBL" id="MDO6415065.1"/>
    </source>
</evidence>
<comment type="caution">
    <text evidence="15">The sequence shown here is derived from an EMBL/GenBank/DDBJ whole genome shotgun (WGS) entry which is preliminary data.</text>
</comment>
<evidence type="ECO:0000256" key="6">
    <source>
        <dbReference type="ARBA" id="ARBA00023004"/>
    </source>
</evidence>
<reference evidence="15" key="1">
    <citation type="submission" date="2023-07" db="EMBL/GenBank/DDBJ databases">
        <authorList>
            <person name="Kim M."/>
        </authorList>
    </citation>
    <scope>NUCLEOTIDE SEQUENCE</scope>
    <source>
        <strain evidence="15">BIUV-7</strain>
    </source>
</reference>
<evidence type="ECO:0000256" key="8">
    <source>
        <dbReference type="ARBA" id="ARBA00023077"/>
    </source>
</evidence>
<dbReference type="PROSITE" id="PS52016">
    <property type="entry name" value="TONB_DEPENDENT_REC_3"/>
    <property type="match status" value="1"/>
</dbReference>
<evidence type="ECO:0000256" key="9">
    <source>
        <dbReference type="ARBA" id="ARBA00023136"/>
    </source>
</evidence>
<keyword evidence="16" id="KW-1185">Reference proteome</keyword>
<dbReference type="PANTHER" id="PTHR32552:SF81">
    <property type="entry name" value="TONB-DEPENDENT OUTER MEMBRANE RECEPTOR"/>
    <property type="match status" value="1"/>
</dbReference>
<sequence length="879" mass="92728">MFAIALLAAVGAAGVPDVARDAEAEILVTATQRATALSDVPIAVTAIGAEALRDGGVVDIRTLNMLAPSLLVSSSSNEAGGAGLRIRGIGTVGDNAGLESSVATFVDGVYRARGAVALTELGPLERIEVLRGPQGTLFGRNASAGLINIVTAQPSRTLGGFAEASVGNYDYRRLSAGITGPLGEHFSARIDGVNLKRQGFIEDVVSGRHINDRDRWLLRGKLRFEPDASFAATLTVDYARRDEECCAGVYNTVRDLRSSTPGAAGGSLVTAPSSIAALIRAMPGGVVLEDSSARKVALSPGQSFRQDVTDGGIALNATKTLGGVTIDSITAWRSNRFIRGQDADFSSLDLIRRPSDGTGFIRFRNFSQELRARGEAFGGRLDWLVGGYWGEERLTLQDNMAYGADYDRLASARIGALGGAFAAFPAYGFANLSGFARAYGGDALAAAVRNVPLAGTGELDRFRQHDSNQALFTHDIVHVTDRLSLTLGARYTRDRKTLDADLSSTSGCGIYLDDIARLRALGTASAVTLANSVLAPLTGYPCNINAVNGAIHERRAEHRWSGTAALGYRVAAGANVYASWSRGYKAGGFNLDRGGLFNTGRLLPLPAASLGFAPETVDAIELGAKLHRRLFDVDVALFHQRFRNFQLNSYTGTNFIVSNVQGCSASLGSRDADNIAANSTCTDTKAGVISKGVEVDAALRPAADWVLSGGFAYADTRYAKDIVGSPDALTGDNSLPPVLFLLPGARLSNAPAYSATGSVRWTPAIGDRLRALAYVGGRYQSRINTGSDLLAEKAQKGFGLVDARIGIGDGQWSLELWAQNLFNVQYKQVVFSEPLQGGGSGGMPGTAAAVTAFGTTSNQLFGAFLGEPRTWGLTARKRF</sequence>
<dbReference type="RefSeq" id="WP_303542764.1">
    <property type="nucleotide sequence ID" value="NZ_JAUOTP010000004.1"/>
</dbReference>
<comment type="subcellular location">
    <subcellularLocation>
        <location evidence="1 11">Cell outer membrane</location>
        <topology evidence="1 11">Multi-pass membrane protein</topology>
    </subcellularLocation>
</comment>
<feature type="domain" description="TonB-dependent receptor plug" evidence="14">
    <location>
        <begin position="37"/>
        <end position="145"/>
    </location>
</feature>
<gene>
    <name evidence="15" type="ORF">Q4F19_11800</name>
</gene>
<keyword evidence="9 11" id="KW-0472">Membrane</keyword>
<keyword evidence="7" id="KW-0406">Ion transport</keyword>
<dbReference type="InterPro" id="IPR036942">
    <property type="entry name" value="Beta-barrel_TonB_sf"/>
</dbReference>
<evidence type="ECO:0000256" key="11">
    <source>
        <dbReference type="PROSITE-ProRule" id="PRU01360"/>
    </source>
</evidence>
<evidence type="ECO:0000256" key="4">
    <source>
        <dbReference type="ARBA" id="ARBA00022496"/>
    </source>
</evidence>